<organism evidence="2 3">
    <name type="scientific">Dunaliella salina</name>
    <name type="common">Green alga</name>
    <name type="synonym">Protococcus salinus</name>
    <dbReference type="NCBI Taxonomy" id="3046"/>
    <lineage>
        <taxon>Eukaryota</taxon>
        <taxon>Viridiplantae</taxon>
        <taxon>Chlorophyta</taxon>
        <taxon>core chlorophytes</taxon>
        <taxon>Chlorophyceae</taxon>
        <taxon>CS clade</taxon>
        <taxon>Chlamydomonadales</taxon>
        <taxon>Dunaliellaceae</taxon>
        <taxon>Dunaliella</taxon>
    </lineage>
</organism>
<evidence type="ECO:0000313" key="3">
    <source>
        <dbReference type="Proteomes" id="UP000815325"/>
    </source>
</evidence>
<evidence type="ECO:0000256" key="1">
    <source>
        <dbReference type="SAM" id="SignalP"/>
    </source>
</evidence>
<protein>
    <submittedName>
        <fullName evidence="2">Uncharacterized protein</fullName>
    </submittedName>
</protein>
<evidence type="ECO:0000313" key="2">
    <source>
        <dbReference type="EMBL" id="KAF5838574.1"/>
    </source>
</evidence>
<reference evidence="2" key="1">
    <citation type="submission" date="2017-08" db="EMBL/GenBank/DDBJ databases">
        <authorList>
            <person name="Polle J.E."/>
            <person name="Barry K."/>
            <person name="Cushman J."/>
            <person name="Schmutz J."/>
            <person name="Tran D."/>
            <person name="Hathwaick L.T."/>
            <person name="Yim W.C."/>
            <person name="Jenkins J."/>
            <person name="Mckie-Krisberg Z.M."/>
            <person name="Prochnik S."/>
            <person name="Lindquist E."/>
            <person name="Dockter R.B."/>
            <person name="Adam C."/>
            <person name="Molina H."/>
            <person name="Bunkerborg J."/>
            <person name="Jin E."/>
            <person name="Buchheim M."/>
            <person name="Magnuson J."/>
        </authorList>
    </citation>
    <scope>NUCLEOTIDE SEQUENCE</scope>
    <source>
        <strain evidence="2">CCAP 19/18</strain>
    </source>
</reference>
<comment type="caution">
    <text evidence="2">The sequence shown here is derived from an EMBL/GenBank/DDBJ whole genome shotgun (WGS) entry which is preliminary data.</text>
</comment>
<feature type="signal peptide" evidence="1">
    <location>
        <begin position="1"/>
        <end position="23"/>
    </location>
</feature>
<dbReference type="EMBL" id="MU069573">
    <property type="protein sequence ID" value="KAF5838574.1"/>
    <property type="molecule type" value="Genomic_DNA"/>
</dbReference>
<accession>A0ABQ7GVE8</accession>
<feature type="chain" id="PRO_5046969278" evidence="1">
    <location>
        <begin position="24"/>
        <end position="103"/>
    </location>
</feature>
<dbReference type="Proteomes" id="UP000815325">
    <property type="component" value="Unassembled WGS sequence"/>
</dbReference>
<proteinExistence type="predicted"/>
<keyword evidence="1" id="KW-0732">Signal</keyword>
<sequence>MCTMAALITALSLLLCTPPVVEPLLRNPDPKAPWLAGLVAALVQASTPGTHGRFGLSQDILASVAVALLCMLATDGAAAHACCCELCTHGRDCAHASHAEGVM</sequence>
<keyword evidence="3" id="KW-1185">Reference proteome</keyword>
<name>A0ABQ7GVE8_DUNSA</name>
<gene>
    <name evidence="2" type="ORF">DUNSADRAFT_2558</name>
</gene>